<dbReference type="InterPro" id="IPR026444">
    <property type="entry name" value="Secre_tail"/>
</dbReference>
<evidence type="ECO:0000259" key="1">
    <source>
        <dbReference type="Pfam" id="PF18962"/>
    </source>
</evidence>
<reference evidence="2" key="1">
    <citation type="submission" date="2021-12" db="EMBL/GenBank/DDBJ databases">
        <authorList>
            <person name="Rodrigo-Torres L."/>
            <person name="Arahal R. D."/>
            <person name="Lucena T."/>
        </authorList>
    </citation>
    <scope>NUCLEOTIDE SEQUENCE</scope>
    <source>
        <strain evidence="2">CECT 8419</strain>
    </source>
</reference>
<protein>
    <recommendedName>
        <fullName evidence="1">Secretion system C-terminal sorting domain-containing protein</fullName>
    </recommendedName>
</protein>
<feature type="domain" description="Secretion system C-terminal sorting" evidence="1">
    <location>
        <begin position="829"/>
        <end position="895"/>
    </location>
</feature>
<dbReference type="Gene3D" id="2.60.120.260">
    <property type="entry name" value="Galactose-binding domain-like"/>
    <property type="match status" value="3"/>
</dbReference>
<organism evidence="2 3">
    <name type="scientific">Neolewinella maritima</name>
    <dbReference type="NCBI Taxonomy" id="1383882"/>
    <lineage>
        <taxon>Bacteria</taxon>
        <taxon>Pseudomonadati</taxon>
        <taxon>Bacteroidota</taxon>
        <taxon>Saprospiria</taxon>
        <taxon>Saprospirales</taxon>
        <taxon>Lewinellaceae</taxon>
        <taxon>Neolewinella</taxon>
    </lineage>
</organism>
<dbReference type="Pfam" id="PF18962">
    <property type="entry name" value="Por_Secre_tail"/>
    <property type="match status" value="1"/>
</dbReference>
<keyword evidence="3" id="KW-1185">Reference proteome</keyword>
<evidence type="ECO:0000313" key="2">
    <source>
        <dbReference type="EMBL" id="CAH1000680.1"/>
    </source>
</evidence>
<dbReference type="RefSeq" id="WP_238750718.1">
    <property type="nucleotide sequence ID" value="NZ_CAKLPZ010000002.1"/>
</dbReference>
<dbReference type="NCBIfam" id="TIGR04183">
    <property type="entry name" value="Por_Secre_tail"/>
    <property type="match status" value="1"/>
</dbReference>
<dbReference type="Proteomes" id="UP000837803">
    <property type="component" value="Unassembled WGS sequence"/>
</dbReference>
<comment type="caution">
    <text evidence="2">The sequence shown here is derived from an EMBL/GenBank/DDBJ whole genome shotgun (WGS) entry which is preliminary data.</text>
</comment>
<proteinExistence type="predicted"/>
<name>A0ABM9B1H0_9BACT</name>
<evidence type="ECO:0000313" key="3">
    <source>
        <dbReference type="Proteomes" id="UP000837803"/>
    </source>
</evidence>
<sequence length="903" mass="97314">MQRLLLLILCCAGLGLYGQTVVLEDFETDSGITWVAGNGTYNGVVDNPQDSIGPNLSPNVGSYTKSGEHAFSLFTGTFADSLDLSTNNRFTIQVYAGAATSFIMKLDGNGPSVEMTKNIPVANAWRTYTFDFSSVATTLRAGRVILFFDDGVEASADTYLFDNLTVSPAGPCAGTVVDASIIDDFECQRNATYGAGFDDLEVIVNPDKSGINTSDSVGQYTDQNGPFVALVAEYDDQLDLSTNSQICMKVWAPVAGELRFKLEGNSAPVELGTEISEEQTEQWIEVCQDFSAAAGGDYRKIVFFFNIGEEDTEGDIYYIDDIVRKPAPPVEAIEDFEDGASLSWGPLNGNAALNGSFSVIANPDMTGNTSANVGSYVRGSGSLSTLTTTLPAGIDLTGNPQLNLDVWSPDANTTIIMQLVSAGDGPKNVEATTGAASTWTTLSFNFEEFEDVTDFAQINLIFAPNTTGTSTYYFDNLVQGQSTVGACVDVEPDPSIVDDFECQRNATYGLGAELLTAVDNPDAGPDSPNQSTRVGEFQDPPGAFNALVIDYDSVGLDLSLRNQFSATVWAPVEGQLLFKLEGGTGADVERFVDIDTTNAWSTYTVDFSDAVDGGYTRLVLFFGAGTDNATANTYYIDDIRFTRAAYVSSCITTFDNEDYTVSDWQYFANGALSEAEFMIIDNPDTTGINTSARVGVFEEANDGEEFAGMFADLEAPIQLSATNKNVTMKVWMSVAGTVVFKLEAGRDGAPGSGDVAADYTTPGEWQELTFNMSSLPDGAEYDRITLIMNRTETPAENLTHYFDDIAVGGGDCADLVSLFAPVTIERLRVYPNPINGQLTIENPLEATRFVLTNMLGQQVEQLQVQGARTQVQWELDGLPTGTYLLTAQDRSGRLIARSMVVKR</sequence>
<accession>A0ABM9B1H0</accession>
<gene>
    <name evidence="2" type="ORF">LEM8419_01814</name>
</gene>
<dbReference type="EMBL" id="CAKLPZ010000002">
    <property type="protein sequence ID" value="CAH1000680.1"/>
    <property type="molecule type" value="Genomic_DNA"/>
</dbReference>